<evidence type="ECO:0000313" key="3">
    <source>
        <dbReference type="Proteomes" id="UP001196601"/>
    </source>
</evidence>
<dbReference type="EMBL" id="JADPMV010000001">
    <property type="protein sequence ID" value="MBS7661255.1"/>
    <property type="molecule type" value="Genomic_DNA"/>
</dbReference>
<evidence type="ECO:0000313" key="2">
    <source>
        <dbReference type="EMBL" id="MBS7661255.1"/>
    </source>
</evidence>
<organism evidence="2 3">
    <name type="scientific">Pseudomonas lalucatii</name>
    <dbReference type="NCBI Taxonomy" id="1424203"/>
    <lineage>
        <taxon>Bacteria</taxon>
        <taxon>Pseudomonadati</taxon>
        <taxon>Pseudomonadota</taxon>
        <taxon>Gammaproteobacteria</taxon>
        <taxon>Pseudomonadales</taxon>
        <taxon>Pseudomonadaceae</taxon>
        <taxon>Pseudomonas</taxon>
    </lineage>
</organism>
<keyword evidence="3" id="KW-1185">Reference proteome</keyword>
<feature type="chain" id="PRO_5046465409" description="F0F1-type ATP synthase subunit beta" evidence="1">
    <location>
        <begin position="28"/>
        <end position="272"/>
    </location>
</feature>
<protein>
    <recommendedName>
        <fullName evidence="4">F0F1-type ATP synthase subunit beta</fullName>
    </recommendedName>
</protein>
<comment type="caution">
    <text evidence="2">The sequence shown here is derived from an EMBL/GenBank/DDBJ whole genome shotgun (WGS) entry which is preliminary data.</text>
</comment>
<evidence type="ECO:0008006" key="4">
    <source>
        <dbReference type="Google" id="ProtNLM"/>
    </source>
</evidence>
<proteinExistence type="predicted"/>
<gene>
    <name evidence="2" type="ORF">I0D00_04745</name>
</gene>
<evidence type="ECO:0000256" key="1">
    <source>
        <dbReference type="SAM" id="SignalP"/>
    </source>
</evidence>
<sequence>MSSRLLAISLSTLLATGLTLFSSASQAADAASNLLALHQLRLAAQKSLGDFYMYNAMEGDQRYARLIDQSQTQASQHLQALAEMPGEGSRVLLAQLDEQWRDYRSALDRLIKALKQQGYTDLQPVADLGASNQQLLALSNALYSKIEQESQFKVAPLTQQSRDQSLLMQAIAVDYAARNASVGATFMGGGEVRPIEEMVDQFAAGLANLQQATRNDTQLKQTLSTVGTKWRYIEKSLMNYNENSVPFLVNKYSDSIIEGLERVSAQYAATRS</sequence>
<feature type="signal peptide" evidence="1">
    <location>
        <begin position="1"/>
        <end position="27"/>
    </location>
</feature>
<name>A0ABS5PXP2_9PSED</name>
<dbReference type="RefSeq" id="WP_213638588.1">
    <property type="nucleotide sequence ID" value="NZ_JADPMV010000001.1"/>
</dbReference>
<accession>A0ABS5PXP2</accession>
<reference evidence="2 3" key="1">
    <citation type="journal article" date="2021" name="Syst. Appl. Microbiol.">
        <title>Pseudomonas lalucatii sp. nov. isolated from Vallgornera, a karstic cave in Mallorca, Western Mediterranean.</title>
        <authorList>
            <person name="Busquets A."/>
            <person name="Mulet M."/>
            <person name="Gomila M."/>
            <person name="Garcia-Valdes E."/>
        </authorList>
    </citation>
    <scope>NUCLEOTIDE SEQUENCE [LARGE SCALE GENOMIC DNA]</scope>
    <source>
        <strain evidence="2 3">R1b54</strain>
    </source>
</reference>
<dbReference type="Proteomes" id="UP001196601">
    <property type="component" value="Unassembled WGS sequence"/>
</dbReference>
<keyword evidence="1" id="KW-0732">Signal</keyword>